<keyword evidence="3" id="KW-1185">Reference proteome</keyword>
<reference evidence="2 3" key="1">
    <citation type="journal article" date="2016" name="Sci. Rep.">
        <title>The Dendrobium catenatum Lindl. genome sequence provides insights into polysaccharide synthase, floral development and adaptive evolution.</title>
        <authorList>
            <person name="Zhang G.Q."/>
            <person name="Xu Q."/>
            <person name="Bian C."/>
            <person name="Tsai W.C."/>
            <person name="Yeh C.M."/>
            <person name="Liu K.W."/>
            <person name="Yoshida K."/>
            <person name="Zhang L.S."/>
            <person name="Chang S.B."/>
            <person name="Chen F."/>
            <person name="Shi Y."/>
            <person name="Su Y.Y."/>
            <person name="Zhang Y.Q."/>
            <person name="Chen L.J."/>
            <person name="Yin Y."/>
            <person name="Lin M."/>
            <person name="Huang H."/>
            <person name="Deng H."/>
            <person name="Wang Z.W."/>
            <person name="Zhu S.L."/>
            <person name="Zhao X."/>
            <person name="Deng C."/>
            <person name="Niu S.C."/>
            <person name="Huang J."/>
            <person name="Wang M."/>
            <person name="Liu G.H."/>
            <person name="Yang H.J."/>
            <person name="Xiao X.J."/>
            <person name="Hsiao Y.Y."/>
            <person name="Wu W.L."/>
            <person name="Chen Y.Y."/>
            <person name="Mitsuda N."/>
            <person name="Ohme-Takagi M."/>
            <person name="Luo Y.B."/>
            <person name="Van de Peer Y."/>
            <person name="Liu Z.J."/>
        </authorList>
    </citation>
    <scope>NUCLEOTIDE SEQUENCE [LARGE SCALE GENOMIC DNA]</scope>
    <source>
        <tissue evidence="2">The whole plant</tissue>
    </source>
</reference>
<organism evidence="2 3">
    <name type="scientific">Dendrobium catenatum</name>
    <dbReference type="NCBI Taxonomy" id="906689"/>
    <lineage>
        <taxon>Eukaryota</taxon>
        <taxon>Viridiplantae</taxon>
        <taxon>Streptophyta</taxon>
        <taxon>Embryophyta</taxon>
        <taxon>Tracheophyta</taxon>
        <taxon>Spermatophyta</taxon>
        <taxon>Magnoliopsida</taxon>
        <taxon>Liliopsida</taxon>
        <taxon>Asparagales</taxon>
        <taxon>Orchidaceae</taxon>
        <taxon>Epidendroideae</taxon>
        <taxon>Malaxideae</taxon>
        <taxon>Dendrobiinae</taxon>
        <taxon>Dendrobium</taxon>
    </lineage>
</organism>
<feature type="domain" description="Retrovirus-related Pol polyprotein from transposon TNT 1-94-like beta-barrel" evidence="1">
    <location>
        <begin position="2"/>
        <end position="78"/>
    </location>
</feature>
<dbReference type="EMBL" id="KZ502819">
    <property type="protein sequence ID" value="PKU72573.1"/>
    <property type="molecule type" value="Genomic_DNA"/>
</dbReference>
<dbReference type="InterPro" id="IPR054722">
    <property type="entry name" value="PolX-like_BBD"/>
</dbReference>
<evidence type="ECO:0000259" key="1">
    <source>
        <dbReference type="Pfam" id="PF22936"/>
    </source>
</evidence>
<name>A0A2I0WA89_9ASPA</name>
<protein>
    <recommendedName>
        <fullName evidence="1">Retrovirus-related Pol polyprotein from transposon TNT 1-94-like beta-barrel domain-containing protein</fullName>
    </recommendedName>
</protein>
<sequence>MWYLDSGCSRHMTGDANQFIVLETRTGGKLTLGDNTTRKVVGASIIGNSKNLLIENIFLVDGLKHNLLSISQLCDKGFIINFLANSCTMSLNNNIVFEGKRINNVYMLDLNNIECAALFYLKISIDDSWL</sequence>
<dbReference type="AlphaFoldDB" id="A0A2I0WA89"/>
<dbReference type="Proteomes" id="UP000233837">
    <property type="component" value="Unassembled WGS sequence"/>
</dbReference>
<accession>A0A2I0WA89</accession>
<dbReference type="Pfam" id="PF22936">
    <property type="entry name" value="Pol_BBD"/>
    <property type="match status" value="1"/>
</dbReference>
<evidence type="ECO:0000313" key="2">
    <source>
        <dbReference type="EMBL" id="PKU72573.1"/>
    </source>
</evidence>
<gene>
    <name evidence="2" type="ORF">MA16_Dca008630</name>
</gene>
<proteinExistence type="predicted"/>
<reference evidence="2 3" key="2">
    <citation type="journal article" date="2017" name="Nature">
        <title>The Apostasia genome and the evolution of orchids.</title>
        <authorList>
            <person name="Zhang G.Q."/>
            <person name="Liu K.W."/>
            <person name="Li Z."/>
            <person name="Lohaus R."/>
            <person name="Hsiao Y.Y."/>
            <person name="Niu S.C."/>
            <person name="Wang J.Y."/>
            <person name="Lin Y.C."/>
            <person name="Xu Q."/>
            <person name="Chen L.J."/>
            <person name="Yoshida K."/>
            <person name="Fujiwara S."/>
            <person name="Wang Z.W."/>
            <person name="Zhang Y.Q."/>
            <person name="Mitsuda N."/>
            <person name="Wang M."/>
            <person name="Liu G.H."/>
            <person name="Pecoraro L."/>
            <person name="Huang H.X."/>
            <person name="Xiao X.J."/>
            <person name="Lin M."/>
            <person name="Wu X.Y."/>
            <person name="Wu W.L."/>
            <person name="Chen Y.Y."/>
            <person name="Chang S.B."/>
            <person name="Sakamoto S."/>
            <person name="Ohme-Takagi M."/>
            <person name="Yagi M."/>
            <person name="Zeng S.J."/>
            <person name="Shen C.Y."/>
            <person name="Yeh C.M."/>
            <person name="Luo Y.B."/>
            <person name="Tsai W.C."/>
            <person name="Van de Peer Y."/>
            <person name="Liu Z.J."/>
        </authorList>
    </citation>
    <scope>NUCLEOTIDE SEQUENCE [LARGE SCALE GENOMIC DNA]</scope>
    <source>
        <tissue evidence="2">The whole plant</tissue>
    </source>
</reference>
<evidence type="ECO:0000313" key="3">
    <source>
        <dbReference type="Proteomes" id="UP000233837"/>
    </source>
</evidence>